<dbReference type="EMBL" id="JAQIIO010000009">
    <property type="protein sequence ID" value="MDA5095307.1"/>
    <property type="molecule type" value="Genomic_DNA"/>
</dbReference>
<keyword evidence="8 11" id="KW-0460">Magnesium</keyword>
<name>A0ABT4W451_9RHOB</name>
<comment type="similarity">
    <text evidence="11">Belongs to the ApbE family.</text>
</comment>
<dbReference type="Gene3D" id="3.10.520.10">
    <property type="entry name" value="ApbE-like domains"/>
    <property type="match status" value="1"/>
</dbReference>
<dbReference type="SUPFAM" id="SSF143631">
    <property type="entry name" value="ApbE-like"/>
    <property type="match status" value="1"/>
</dbReference>
<evidence type="ECO:0000256" key="1">
    <source>
        <dbReference type="ARBA" id="ARBA00001946"/>
    </source>
</evidence>
<comment type="cofactor">
    <cofactor evidence="1">
        <name>Mg(2+)</name>
        <dbReference type="ChEBI" id="CHEBI:18420"/>
    </cofactor>
</comment>
<keyword evidence="4 11" id="KW-0285">Flavoprotein</keyword>
<keyword evidence="6 11" id="KW-0479">Metal-binding</keyword>
<evidence type="ECO:0000313" key="12">
    <source>
        <dbReference type="EMBL" id="MDA5095307.1"/>
    </source>
</evidence>
<dbReference type="RefSeq" id="WP_271055013.1">
    <property type="nucleotide sequence ID" value="NZ_JAQIIO010000009.1"/>
</dbReference>
<dbReference type="GO" id="GO:0016740">
    <property type="term" value="F:transferase activity"/>
    <property type="evidence" value="ECO:0007669"/>
    <property type="project" value="UniProtKB-KW"/>
</dbReference>
<evidence type="ECO:0000256" key="5">
    <source>
        <dbReference type="ARBA" id="ARBA00022679"/>
    </source>
</evidence>
<evidence type="ECO:0000256" key="3">
    <source>
        <dbReference type="ARBA" id="ARBA00016337"/>
    </source>
</evidence>
<keyword evidence="5 11" id="KW-0808">Transferase</keyword>
<dbReference type="PANTHER" id="PTHR30040:SF2">
    <property type="entry name" value="FAD:PROTEIN FMN TRANSFERASE"/>
    <property type="match status" value="1"/>
</dbReference>
<evidence type="ECO:0000256" key="6">
    <source>
        <dbReference type="ARBA" id="ARBA00022723"/>
    </source>
</evidence>
<evidence type="ECO:0000256" key="7">
    <source>
        <dbReference type="ARBA" id="ARBA00022827"/>
    </source>
</evidence>
<gene>
    <name evidence="12" type="ORF">O2N63_14560</name>
</gene>
<accession>A0ABT4W451</accession>
<evidence type="ECO:0000256" key="11">
    <source>
        <dbReference type="PIRNR" id="PIRNR006268"/>
    </source>
</evidence>
<organism evidence="12 13">
    <name type="scientific">Aliiroseovarius salicola</name>
    <dbReference type="NCBI Taxonomy" id="3009082"/>
    <lineage>
        <taxon>Bacteria</taxon>
        <taxon>Pseudomonadati</taxon>
        <taxon>Pseudomonadota</taxon>
        <taxon>Alphaproteobacteria</taxon>
        <taxon>Rhodobacterales</taxon>
        <taxon>Paracoccaceae</taxon>
        <taxon>Aliiroseovarius</taxon>
    </lineage>
</organism>
<dbReference type="InterPro" id="IPR024932">
    <property type="entry name" value="ApbE"/>
</dbReference>
<evidence type="ECO:0000313" key="13">
    <source>
        <dbReference type="Proteomes" id="UP001528040"/>
    </source>
</evidence>
<dbReference type="InterPro" id="IPR003374">
    <property type="entry name" value="ApbE-like_sf"/>
</dbReference>
<proteinExistence type="inferred from homology"/>
<evidence type="ECO:0000256" key="4">
    <source>
        <dbReference type="ARBA" id="ARBA00022630"/>
    </source>
</evidence>
<comment type="caution">
    <text evidence="12">The sequence shown here is derived from an EMBL/GenBank/DDBJ whole genome shotgun (WGS) entry which is preliminary data.</text>
</comment>
<evidence type="ECO:0000256" key="9">
    <source>
        <dbReference type="ARBA" id="ARBA00031306"/>
    </source>
</evidence>
<dbReference type="PIRSF" id="PIRSF006268">
    <property type="entry name" value="ApbE"/>
    <property type="match status" value="1"/>
</dbReference>
<sequence>MTVTNPLAFTRRTVLFLPLGLLACKRGEVVHELTGATMGTTYSITAIDRDGAHSTSELQDAVDTVLAEVNTQMSNWDAASEISRFNAAGAGETISVSPELAHVMKAAQDVHEASDGQFDVTLGPLIDLWGFGAKNPGAQMPSEDAITTALMASGQSRNISVGSSSLTKGRDGTEVYLSAIGKGHGVDRVGEALERLGITDYLVEIGGDLRTAGMNPAGRPWQIGIEVPDATTEGLQSVVGLSNMGLATSGDYRNYFEQDGVRYSHLLDAKTGRPVTHTTASATVLTENAMMADAWATAMLILGRERGMEIAEDLNLAVLFVERDPSASELKFIATPNARYSALQA</sequence>
<keyword evidence="13" id="KW-1185">Reference proteome</keyword>
<keyword evidence="7 11" id="KW-0274">FAD</keyword>
<evidence type="ECO:0000256" key="8">
    <source>
        <dbReference type="ARBA" id="ARBA00022842"/>
    </source>
</evidence>
<dbReference type="EC" id="2.7.1.180" evidence="2 11"/>
<dbReference type="PANTHER" id="PTHR30040">
    <property type="entry name" value="THIAMINE BIOSYNTHESIS LIPOPROTEIN APBE"/>
    <property type="match status" value="1"/>
</dbReference>
<dbReference type="Proteomes" id="UP001528040">
    <property type="component" value="Unassembled WGS sequence"/>
</dbReference>
<evidence type="ECO:0000256" key="2">
    <source>
        <dbReference type="ARBA" id="ARBA00011955"/>
    </source>
</evidence>
<reference evidence="12 13" key="1">
    <citation type="submission" date="2023-01" db="EMBL/GenBank/DDBJ databases">
        <authorList>
            <person name="Yoon J.-W."/>
        </authorList>
    </citation>
    <scope>NUCLEOTIDE SEQUENCE [LARGE SCALE GENOMIC DNA]</scope>
    <source>
        <strain evidence="12 13">KMU-50</strain>
    </source>
</reference>
<protein>
    <recommendedName>
        <fullName evidence="3 11">FAD:protein FMN transferase</fullName>
        <ecNumber evidence="2 11">2.7.1.180</ecNumber>
    </recommendedName>
    <alternativeName>
        <fullName evidence="9 11">Flavin transferase</fullName>
    </alternativeName>
</protein>
<evidence type="ECO:0000256" key="10">
    <source>
        <dbReference type="ARBA" id="ARBA00048540"/>
    </source>
</evidence>
<dbReference type="Pfam" id="PF02424">
    <property type="entry name" value="ApbE"/>
    <property type="match status" value="1"/>
</dbReference>
<comment type="catalytic activity">
    <reaction evidence="10 11">
        <text>L-threonyl-[protein] + FAD = FMN-L-threonyl-[protein] + AMP + H(+)</text>
        <dbReference type="Rhea" id="RHEA:36847"/>
        <dbReference type="Rhea" id="RHEA-COMP:11060"/>
        <dbReference type="Rhea" id="RHEA-COMP:11061"/>
        <dbReference type="ChEBI" id="CHEBI:15378"/>
        <dbReference type="ChEBI" id="CHEBI:30013"/>
        <dbReference type="ChEBI" id="CHEBI:57692"/>
        <dbReference type="ChEBI" id="CHEBI:74257"/>
        <dbReference type="ChEBI" id="CHEBI:456215"/>
        <dbReference type="EC" id="2.7.1.180"/>
    </reaction>
</comment>